<evidence type="ECO:0000313" key="1">
    <source>
        <dbReference type="Proteomes" id="UP000887580"/>
    </source>
</evidence>
<proteinExistence type="predicted"/>
<protein>
    <submittedName>
        <fullName evidence="2">Globin family profile domain-containing protein</fullName>
    </submittedName>
</protein>
<organism evidence="1 2">
    <name type="scientific">Panagrolaimus sp. PS1159</name>
    <dbReference type="NCBI Taxonomy" id="55785"/>
    <lineage>
        <taxon>Eukaryota</taxon>
        <taxon>Metazoa</taxon>
        <taxon>Ecdysozoa</taxon>
        <taxon>Nematoda</taxon>
        <taxon>Chromadorea</taxon>
        <taxon>Rhabditida</taxon>
        <taxon>Tylenchina</taxon>
        <taxon>Panagrolaimomorpha</taxon>
        <taxon>Panagrolaimoidea</taxon>
        <taxon>Panagrolaimidae</taxon>
        <taxon>Panagrolaimus</taxon>
    </lineage>
</organism>
<name>A0AC35FHD0_9BILA</name>
<evidence type="ECO:0000313" key="2">
    <source>
        <dbReference type="WBParaSite" id="PS1159_v2.g17510.t1"/>
    </source>
</evidence>
<reference evidence="2" key="1">
    <citation type="submission" date="2022-11" db="UniProtKB">
        <authorList>
            <consortium name="WormBaseParasite"/>
        </authorList>
    </citation>
    <scope>IDENTIFICATION</scope>
</reference>
<accession>A0AC35FHD0</accession>
<dbReference type="WBParaSite" id="PS1159_v2.g17510.t1">
    <property type="protein sequence ID" value="PS1159_v2.g17510.t1"/>
    <property type="gene ID" value="PS1159_v2.g17510"/>
</dbReference>
<dbReference type="Proteomes" id="UP000887580">
    <property type="component" value="Unplaced"/>
</dbReference>
<sequence>MGQNSSSGSETPKSARHKSHPSTTTELLTHRQKIVLLKSWKKSNRQGLDNIGAQIFLKIYLKDPSVGNMFGLQNVSISELKYHRFFQSHAMTFTRSLDFIINNLEDMKKIRQFCRRLGCSHVNYIERGFKPEYWDIFAESLTECAIDWEGGQRCRDILIGWRTLINFVIEEMRISFVKERRARSSSVCVSDSPNGSAASSTASTTFNSTDFLHTKAWDSEVLPMYFDNERPENRRRATSLQPQHRCPFNVK</sequence>